<proteinExistence type="predicted"/>
<dbReference type="PROSITE" id="PS00455">
    <property type="entry name" value="AMP_BINDING"/>
    <property type="match status" value="1"/>
</dbReference>
<dbReference type="Gene3D" id="3.40.50.12780">
    <property type="entry name" value="N-terminal domain of ligase-like"/>
    <property type="match status" value="1"/>
</dbReference>
<evidence type="ECO:0000313" key="5">
    <source>
        <dbReference type="EMBL" id="KXN70753.1"/>
    </source>
</evidence>
<protein>
    <submittedName>
        <fullName evidence="5">Acetyl-CoA synthetase-like protein</fullName>
    </submittedName>
</protein>
<dbReference type="InterPro" id="IPR020845">
    <property type="entry name" value="AMP-binding_CS"/>
</dbReference>
<dbReference type="GO" id="GO:0004467">
    <property type="term" value="F:long-chain fatty acid-CoA ligase activity"/>
    <property type="evidence" value="ECO:0007669"/>
    <property type="project" value="UniProtKB-EC"/>
</dbReference>
<dbReference type="PANTHER" id="PTHR43272:SF33">
    <property type="entry name" value="AMP-BINDING DOMAIN-CONTAINING PROTEIN-RELATED"/>
    <property type="match status" value="1"/>
</dbReference>
<keyword evidence="1" id="KW-0547">Nucleotide-binding</keyword>
<evidence type="ECO:0000259" key="4">
    <source>
        <dbReference type="Pfam" id="PF00501"/>
    </source>
</evidence>
<dbReference type="AlphaFoldDB" id="A0A137P6W5"/>
<dbReference type="OrthoDB" id="1700726at2759"/>
<dbReference type="GO" id="GO:0005524">
    <property type="term" value="F:ATP binding"/>
    <property type="evidence" value="ECO:0007669"/>
    <property type="project" value="UniProtKB-KW"/>
</dbReference>
<dbReference type="EMBL" id="KQ964494">
    <property type="protein sequence ID" value="KXN70753.1"/>
    <property type="molecule type" value="Genomic_DNA"/>
</dbReference>
<dbReference type="SUPFAM" id="SSF56801">
    <property type="entry name" value="Acetyl-CoA synthetase-like"/>
    <property type="match status" value="1"/>
</dbReference>
<dbReference type="InterPro" id="IPR045851">
    <property type="entry name" value="AMP-bd_C_sf"/>
</dbReference>
<dbReference type="Proteomes" id="UP000070444">
    <property type="component" value="Unassembled WGS sequence"/>
</dbReference>
<gene>
    <name evidence="5" type="ORF">CONCODRAFT_6685</name>
</gene>
<dbReference type="GO" id="GO:0016020">
    <property type="term" value="C:membrane"/>
    <property type="evidence" value="ECO:0007669"/>
    <property type="project" value="TreeGrafter"/>
</dbReference>
<comment type="catalytic activity">
    <reaction evidence="3">
        <text>a long-chain fatty acid + ATP + CoA = a long-chain fatty acyl-CoA + AMP + diphosphate</text>
        <dbReference type="Rhea" id="RHEA:15421"/>
        <dbReference type="ChEBI" id="CHEBI:30616"/>
        <dbReference type="ChEBI" id="CHEBI:33019"/>
        <dbReference type="ChEBI" id="CHEBI:57287"/>
        <dbReference type="ChEBI" id="CHEBI:57560"/>
        <dbReference type="ChEBI" id="CHEBI:83139"/>
        <dbReference type="ChEBI" id="CHEBI:456215"/>
        <dbReference type="EC" id="6.2.1.3"/>
    </reaction>
    <physiologicalReaction direction="left-to-right" evidence="3">
        <dbReference type="Rhea" id="RHEA:15422"/>
    </physiologicalReaction>
</comment>
<reference evidence="5 6" key="1">
    <citation type="journal article" date="2015" name="Genome Biol. Evol.">
        <title>Phylogenomic analyses indicate that early fungi evolved digesting cell walls of algal ancestors of land plants.</title>
        <authorList>
            <person name="Chang Y."/>
            <person name="Wang S."/>
            <person name="Sekimoto S."/>
            <person name="Aerts A.L."/>
            <person name="Choi C."/>
            <person name="Clum A."/>
            <person name="LaButti K.M."/>
            <person name="Lindquist E.A."/>
            <person name="Yee Ngan C."/>
            <person name="Ohm R.A."/>
            <person name="Salamov A.A."/>
            <person name="Grigoriev I.V."/>
            <person name="Spatafora J.W."/>
            <person name="Berbee M.L."/>
        </authorList>
    </citation>
    <scope>NUCLEOTIDE SEQUENCE [LARGE SCALE GENOMIC DNA]</scope>
    <source>
        <strain evidence="5 6">NRRL 28638</strain>
    </source>
</reference>
<evidence type="ECO:0000256" key="3">
    <source>
        <dbReference type="ARBA" id="ARBA00024484"/>
    </source>
</evidence>
<dbReference type="STRING" id="796925.A0A137P6W5"/>
<evidence type="ECO:0000313" key="6">
    <source>
        <dbReference type="Proteomes" id="UP000070444"/>
    </source>
</evidence>
<accession>A0A137P6W5</accession>
<sequence>MKVYAKEVTKGNSEETGIYRNLKYLEGVFQLPSEESQTVPELFESAVKKFADQPYLGTRKRDPITKQLGAYEFLTFGQVHKKVLTLANGLHHLLKTHSLFGEDDITAISLFSINRPEWIMSDMAASYHSLVTVGLFDTFGPQTLEYILNHTKSPICIVSKDKVPNILQIAPNLEYLKILICMDSLEDRGKQGTISNVIDNWNFSLNNKFELIDFNELLKLGEENSYPHNLPKADDLLTICYTSGTTGKSKGVLLTHKGFVSVNYIMVEYMNQLAPPTLSHLSYMPLSHCYERMTQYSCIYRGAKVGFYNGDITKILEDINLFGPSAFASVPRLLNRICDGITSKTINGKGLVSTIFKLGYQAKLNQYEKNGSLYHPIWNPLLFNKLKQVLGGNVHYIASGSAPLSRDVLKFLRIAFSVPVFEGYGISETCSLISIAPLLDNSYDTVGAPLGINEVKLVSIPEMNYFVTDKPYPRGELLVRGANVFKGYYKEPEKTAEAFDNEGFFRTGDICYITEAGLISIIDRKSSFFKLSQGEFITPERVENAILNHPAIQLAFLTGIRTESTTVTIVVPDYETFGKWFAAEFPEEQFTNIADACKSEKVKSVILADIRKLCLESKVAKFEIPSNLHLEPELFSTDKGLLTPTGKICRPKLNEYYKDIIGGMYNKNSGSSSNKL</sequence>
<evidence type="ECO:0000256" key="2">
    <source>
        <dbReference type="ARBA" id="ARBA00022840"/>
    </source>
</evidence>
<evidence type="ECO:0000256" key="1">
    <source>
        <dbReference type="ARBA" id="ARBA00022741"/>
    </source>
</evidence>
<dbReference type="InterPro" id="IPR000873">
    <property type="entry name" value="AMP-dep_synth/lig_dom"/>
</dbReference>
<dbReference type="Pfam" id="PF00501">
    <property type="entry name" value="AMP-binding"/>
    <property type="match status" value="1"/>
</dbReference>
<dbReference type="PANTHER" id="PTHR43272">
    <property type="entry name" value="LONG-CHAIN-FATTY-ACID--COA LIGASE"/>
    <property type="match status" value="1"/>
</dbReference>
<keyword evidence="6" id="KW-1185">Reference proteome</keyword>
<dbReference type="Gene3D" id="3.30.300.30">
    <property type="match status" value="1"/>
</dbReference>
<feature type="domain" description="AMP-dependent synthetase/ligase" evidence="4">
    <location>
        <begin position="61"/>
        <end position="489"/>
    </location>
</feature>
<name>A0A137P6W5_CONC2</name>
<keyword evidence="2" id="KW-0067">ATP-binding</keyword>
<dbReference type="GO" id="GO:0005783">
    <property type="term" value="C:endoplasmic reticulum"/>
    <property type="evidence" value="ECO:0007669"/>
    <property type="project" value="TreeGrafter"/>
</dbReference>
<dbReference type="OMA" id="WYHSIGL"/>
<organism evidence="5 6">
    <name type="scientific">Conidiobolus coronatus (strain ATCC 28846 / CBS 209.66 / NRRL 28638)</name>
    <name type="common">Delacroixia coronata</name>
    <dbReference type="NCBI Taxonomy" id="796925"/>
    <lineage>
        <taxon>Eukaryota</taxon>
        <taxon>Fungi</taxon>
        <taxon>Fungi incertae sedis</taxon>
        <taxon>Zoopagomycota</taxon>
        <taxon>Entomophthoromycotina</taxon>
        <taxon>Entomophthoromycetes</taxon>
        <taxon>Entomophthorales</taxon>
        <taxon>Ancylistaceae</taxon>
        <taxon>Conidiobolus</taxon>
    </lineage>
</organism>
<dbReference type="InterPro" id="IPR042099">
    <property type="entry name" value="ANL_N_sf"/>
</dbReference>